<dbReference type="PANTHER" id="PTHR22576">
    <property type="entry name" value="MUCOSA ASSOCIATED LYMPHOID TISSUE LYMPHOMA TRANSLOCATION PROTEIN 1/PARACASPASE"/>
    <property type="match status" value="1"/>
</dbReference>
<evidence type="ECO:0000313" key="3">
    <source>
        <dbReference type="Proteomes" id="UP000287447"/>
    </source>
</evidence>
<comment type="caution">
    <text evidence="2">The sequence shown here is derived from an EMBL/GenBank/DDBJ whole genome shotgun (WGS) entry which is preliminary data.</text>
</comment>
<dbReference type="InterPro" id="IPR008869">
    <property type="entry name" value="MlaC/ttg2D"/>
</dbReference>
<dbReference type="SUPFAM" id="SSF52129">
    <property type="entry name" value="Caspase-like"/>
    <property type="match status" value="1"/>
</dbReference>
<dbReference type="EMBL" id="SADE01000004">
    <property type="protein sequence ID" value="RVU33866.1"/>
    <property type="molecule type" value="Genomic_DNA"/>
</dbReference>
<evidence type="ECO:0000313" key="2">
    <source>
        <dbReference type="EMBL" id="RVU33866.1"/>
    </source>
</evidence>
<dbReference type="Gene3D" id="3.40.50.1460">
    <property type="match status" value="1"/>
</dbReference>
<name>A0A437QHG3_9PROT</name>
<proteinExistence type="predicted"/>
<dbReference type="PANTHER" id="PTHR22576:SF37">
    <property type="entry name" value="MUCOSA-ASSOCIATED LYMPHOID TISSUE LYMPHOMA TRANSLOCATION PROTEIN 1"/>
    <property type="match status" value="1"/>
</dbReference>
<sequence>MRYLVLVTVFLGFAAVQAVFGGDARAEERIALVIGNSAYTNTSPLRNPLSDAQLISESLRAVGFTVFEYYDLDQKDMKRAVVDFGDVLVGKGPDTVGLFYYSGHGIQANGSNYLMPVDATVKREKDVDIESVRAETVLQAMEEAGNRLNIVVLDACRNNPFEASYRSANQGLARMDAPSGTLIAYSTSPGRVATDGEGRNSPYTFALARAMRTPGLSVEEAFKQVRVRVMEKTNEEQVPWESSSLTGAFSFAGGVGGQPERVKLAALPPAGGQSTGNAVDDEVVFWQSIQASNSASDFQAYLDRYSEEGIFGSLAKNRLFELKKPGAAKAVQNRSLMTDDEAARAAIEKAQTMMAELRQNSSLLMGRKEQSMAERLEKFRGMLGFIVDFDVMSRFVVGNYKDQMTPEQYENYQALYRELFLSVYDFTSGQTWAGGFEIEQVRPYGGDYLVKLLLGKPGPDQKKVGLRIRRKDKSFFGFVIIDALVANVSILKTQHDDFQAILARQGVDGLIAKLEELAGPVEAPLAIPN</sequence>
<organism evidence="2 3">
    <name type="scientific">Hwanghaeella grinnelliae</name>
    <dbReference type="NCBI Taxonomy" id="2500179"/>
    <lineage>
        <taxon>Bacteria</taxon>
        <taxon>Pseudomonadati</taxon>
        <taxon>Pseudomonadota</taxon>
        <taxon>Alphaproteobacteria</taxon>
        <taxon>Rhodospirillales</taxon>
        <taxon>Rhodospirillaceae</taxon>
        <taxon>Hwanghaeella</taxon>
    </lineage>
</organism>
<dbReference type="InterPro" id="IPR001309">
    <property type="entry name" value="Pept_C14_p20"/>
</dbReference>
<dbReference type="InterPro" id="IPR011600">
    <property type="entry name" value="Pept_C14_caspase"/>
</dbReference>
<dbReference type="Gene3D" id="3.10.450.710">
    <property type="entry name" value="Tgt2/MlaC"/>
    <property type="match status" value="1"/>
</dbReference>
<reference evidence="3" key="1">
    <citation type="submission" date="2019-01" db="EMBL/GenBank/DDBJ databases">
        <title>Gri0909 isolated from a small marine red alga.</title>
        <authorList>
            <person name="Kim J."/>
            <person name="Jeong S.E."/>
            <person name="Jeon C.O."/>
        </authorList>
    </citation>
    <scope>NUCLEOTIDE SEQUENCE [LARGE SCALE GENOMIC DNA]</scope>
    <source>
        <strain evidence="3">Gri0909</strain>
    </source>
</reference>
<dbReference type="PROSITE" id="PS50208">
    <property type="entry name" value="CASPASE_P20"/>
    <property type="match status" value="1"/>
</dbReference>
<protein>
    <recommendedName>
        <fullName evidence="1">Caspase family p20 domain-containing protein</fullName>
    </recommendedName>
</protein>
<feature type="domain" description="Caspase family p20" evidence="1">
    <location>
        <begin position="27"/>
        <end position="160"/>
    </location>
</feature>
<keyword evidence="3" id="KW-1185">Reference proteome</keyword>
<dbReference type="Pfam" id="PF05494">
    <property type="entry name" value="MlaC"/>
    <property type="match status" value="1"/>
</dbReference>
<dbReference type="InterPro" id="IPR052039">
    <property type="entry name" value="Caspase-related_regulators"/>
</dbReference>
<evidence type="ECO:0000259" key="1">
    <source>
        <dbReference type="PROSITE" id="PS50208"/>
    </source>
</evidence>
<dbReference type="GO" id="GO:0006508">
    <property type="term" value="P:proteolysis"/>
    <property type="evidence" value="ECO:0007669"/>
    <property type="project" value="InterPro"/>
</dbReference>
<gene>
    <name evidence="2" type="ORF">EOI86_22295</name>
</gene>
<dbReference type="AlphaFoldDB" id="A0A437QHG3"/>
<dbReference type="InterPro" id="IPR042245">
    <property type="entry name" value="Tgt2/MlaC_sf"/>
</dbReference>
<dbReference type="InterPro" id="IPR029030">
    <property type="entry name" value="Caspase-like_dom_sf"/>
</dbReference>
<dbReference type="RefSeq" id="WP_127767896.1">
    <property type="nucleotide sequence ID" value="NZ_SADE01000004.1"/>
</dbReference>
<dbReference type="Proteomes" id="UP000287447">
    <property type="component" value="Unassembled WGS sequence"/>
</dbReference>
<dbReference type="GO" id="GO:0004197">
    <property type="term" value="F:cysteine-type endopeptidase activity"/>
    <property type="evidence" value="ECO:0007669"/>
    <property type="project" value="InterPro"/>
</dbReference>
<dbReference type="Pfam" id="PF00656">
    <property type="entry name" value="Peptidase_C14"/>
    <property type="match status" value="1"/>
</dbReference>
<accession>A0A437QHG3</accession>
<dbReference type="OrthoDB" id="321999at2"/>